<feature type="compositionally biased region" description="Basic and acidic residues" evidence="7">
    <location>
        <begin position="1"/>
        <end position="15"/>
    </location>
</feature>
<proteinExistence type="predicted"/>
<dbReference type="InParanoid" id="A0A0D0DL40"/>
<dbReference type="GO" id="GO:0140042">
    <property type="term" value="P:lipid droplet formation"/>
    <property type="evidence" value="ECO:0007669"/>
    <property type="project" value="UniProtKB-ARBA"/>
</dbReference>
<dbReference type="CDD" id="cd23995">
    <property type="entry name" value="Seipin_BSCL2_like"/>
    <property type="match status" value="1"/>
</dbReference>
<evidence type="ECO:0000256" key="3">
    <source>
        <dbReference type="ARBA" id="ARBA00022824"/>
    </source>
</evidence>
<dbReference type="PANTHER" id="PTHR21212">
    <property type="entry name" value="BERNARDINELLI-SEIP CONGENITAL LIPODYSTROPHY 2 HOMOLOG BSCL2 PROTEIN"/>
    <property type="match status" value="1"/>
</dbReference>
<dbReference type="Pfam" id="PF06775">
    <property type="entry name" value="Seipin"/>
    <property type="match status" value="1"/>
</dbReference>
<feature type="transmembrane region" description="Helical" evidence="8">
    <location>
        <begin position="235"/>
        <end position="263"/>
    </location>
</feature>
<reference evidence="9 10" key="1">
    <citation type="submission" date="2014-04" db="EMBL/GenBank/DDBJ databases">
        <authorList>
            <consortium name="DOE Joint Genome Institute"/>
            <person name="Kuo A."/>
            <person name="Kohler A."/>
            <person name="Jargeat P."/>
            <person name="Nagy L.G."/>
            <person name="Floudas D."/>
            <person name="Copeland A."/>
            <person name="Barry K.W."/>
            <person name="Cichocki N."/>
            <person name="Veneault-Fourrey C."/>
            <person name="LaButti K."/>
            <person name="Lindquist E.A."/>
            <person name="Lipzen A."/>
            <person name="Lundell T."/>
            <person name="Morin E."/>
            <person name="Murat C."/>
            <person name="Sun H."/>
            <person name="Tunlid A."/>
            <person name="Henrissat B."/>
            <person name="Grigoriev I.V."/>
            <person name="Hibbett D.S."/>
            <person name="Martin F."/>
            <person name="Nordberg H.P."/>
            <person name="Cantor M.N."/>
            <person name="Hua S.X."/>
        </authorList>
    </citation>
    <scope>NUCLEOTIDE SEQUENCE [LARGE SCALE GENOMIC DNA]</scope>
    <source>
        <strain evidence="9 10">Ve08.2h10</strain>
    </source>
</reference>
<keyword evidence="3" id="KW-0256">Endoplasmic reticulum</keyword>
<dbReference type="AlphaFoldDB" id="A0A0D0DL40"/>
<dbReference type="OrthoDB" id="3990054at2759"/>
<feature type="transmembrane region" description="Helical" evidence="8">
    <location>
        <begin position="50"/>
        <end position="75"/>
    </location>
</feature>
<feature type="region of interest" description="Disordered" evidence="7">
    <location>
        <begin position="276"/>
        <end position="341"/>
    </location>
</feature>
<dbReference type="STRING" id="930991.A0A0D0DL40"/>
<name>A0A0D0DL40_9AGAM</name>
<dbReference type="GO" id="GO:0005789">
    <property type="term" value="C:endoplasmic reticulum membrane"/>
    <property type="evidence" value="ECO:0007669"/>
    <property type="project" value="UniProtKB-SubCell"/>
</dbReference>
<keyword evidence="4 8" id="KW-1133">Transmembrane helix</keyword>
<dbReference type="Proteomes" id="UP000054538">
    <property type="component" value="Unassembled WGS sequence"/>
</dbReference>
<evidence type="ECO:0000256" key="4">
    <source>
        <dbReference type="ARBA" id="ARBA00022989"/>
    </source>
</evidence>
<evidence type="ECO:0000256" key="2">
    <source>
        <dbReference type="ARBA" id="ARBA00022692"/>
    </source>
</evidence>
<dbReference type="HOGENOM" id="CLU_064559_0_0_1"/>
<gene>
    <name evidence="9" type="ORF">PAXRUDRAFT_834327</name>
</gene>
<keyword evidence="10" id="KW-1185">Reference proteome</keyword>
<evidence type="ECO:0000256" key="7">
    <source>
        <dbReference type="SAM" id="MobiDB-lite"/>
    </source>
</evidence>
<evidence type="ECO:0000313" key="10">
    <source>
        <dbReference type="Proteomes" id="UP000054538"/>
    </source>
</evidence>
<protein>
    <recommendedName>
        <fullName evidence="11">Seipin</fullName>
    </recommendedName>
</protein>
<dbReference type="EMBL" id="KN826410">
    <property type="protein sequence ID" value="KIK78990.1"/>
    <property type="molecule type" value="Genomic_DNA"/>
</dbReference>
<evidence type="ECO:0000256" key="1">
    <source>
        <dbReference type="ARBA" id="ARBA00004477"/>
    </source>
</evidence>
<dbReference type="PANTHER" id="PTHR21212:SF0">
    <property type="entry name" value="SEIPIN"/>
    <property type="match status" value="1"/>
</dbReference>
<reference evidence="10" key="2">
    <citation type="submission" date="2015-01" db="EMBL/GenBank/DDBJ databases">
        <title>Evolutionary Origins and Diversification of the Mycorrhizal Mutualists.</title>
        <authorList>
            <consortium name="DOE Joint Genome Institute"/>
            <consortium name="Mycorrhizal Genomics Consortium"/>
            <person name="Kohler A."/>
            <person name="Kuo A."/>
            <person name="Nagy L.G."/>
            <person name="Floudas D."/>
            <person name="Copeland A."/>
            <person name="Barry K.W."/>
            <person name="Cichocki N."/>
            <person name="Veneault-Fourrey C."/>
            <person name="LaButti K."/>
            <person name="Lindquist E.A."/>
            <person name="Lipzen A."/>
            <person name="Lundell T."/>
            <person name="Morin E."/>
            <person name="Murat C."/>
            <person name="Riley R."/>
            <person name="Ohm R."/>
            <person name="Sun H."/>
            <person name="Tunlid A."/>
            <person name="Henrissat B."/>
            <person name="Grigoriev I.V."/>
            <person name="Hibbett D.S."/>
            <person name="Martin F."/>
        </authorList>
    </citation>
    <scope>NUCLEOTIDE SEQUENCE [LARGE SCALE GENOMIC DNA]</scope>
    <source>
        <strain evidence="10">Ve08.2h10</strain>
    </source>
</reference>
<evidence type="ECO:0000256" key="5">
    <source>
        <dbReference type="ARBA" id="ARBA00023098"/>
    </source>
</evidence>
<sequence length="341" mass="37761">MARPLAKPEPEDDKGTSSILPRSDPLPSAVFATALMRRTLSLLRPIAPQMVPLAVCLSLIPVIVLSSMFSGWYVWKNVAVGWEIPVYLQYGDGVSPYAELSLPPLSATQPYDISLHLVVPASEANFALGNFMATLSLYTPSNKTLMTTKRPSIALPPPSRRRFLLSSSPRLVDLDIPLLASYVLGTSKVNARIDIGRRDEWKSLGSGEGRELSVWTALLRGAVRRHGVRGLVSRFPLTFAVGSSITFFIVSSLVLAACVLPAIQWRFSDDETATDLHSYEGNPKEERPFRTRRRQRKVVASESIHKTEDDPVDIPPAFTSDDYPLKRRRSHTSDALYDSES</sequence>
<evidence type="ECO:0008006" key="11">
    <source>
        <dbReference type="Google" id="ProtNLM"/>
    </source>
</evidence>
<accession>A0A0D0DL40</accession>
<keyword evidence="6 8" id="KW-0472">Membrane</keyword>
<comment type="subcellular location">
    <subcellularLocation>
        <location evidence="1">Endoplasmic reticulum membrane</location>
        <topology evidence="1">Multi-pass membrane protein</topology>
    </subcellularLocation>
</comment>
<evidence type="ECO:0000313" key="9">
    <source>
        <dbReference type="EMBL" id="KIK78990.1"/>
    </source>
</evidence>
<feature type="region of interest" description="Disordered" evidence="7">
    <location>
        <begin position="1"/>
        <end position="22"/>
    </location>
</feature>
<evidence type="ECO:0000256" key="6">
    <source>
        <dbReference type="ARBA" id="ARBA00023136"/>
    </source>
</evidence>
<keyword evidence="2 8" id="KW-0812">Transmembrane</keyword>
<dbReference type="InterPro" id="IPR009617">
    <property type="entry name" value="Seipin"/>
</dbReference>
<dbReference type="GO" id="GO:0006629">
    <property type="term" value="P:lipid metabolic process"/>
    <property type="evidence" value="ECO:0007669"/>
    <property type="project" value="UniProtKB-KW"/>
</dbReference>
<evidence type="ECO:0000256" key="8">
    <source>
        <dbReference type="SAM" id="Phobius"/>
    </source>
</evidence>
<organism evidence="9 10">
    <name type="scientific">Paxillus rubicundulus Ve08.2h10</name>
    <dbReference type="NCBI Taxonomy" id="930991"/>
    <lineage>
        <taxon>Eukaryota</taxon>
        <taxon>Fungi</taxon>
        <taxon>Dikarya</taxon>
        <taxon>Basidiomycota</taxon>
        <taxon>Agaricomycotina</taxon>
        <taxon>Agaricomycetes</taxon>
        <taxon>Agaricomycetidae</taxon>
        <taxon>Boletales</taxon>
        <taxon>Paxilineae</taxon>
        <taxon>Paxillaceae</taxon>
        <taxon>Paxillus</taxon>
    </lineage>
</organism>
<keyword evidence="5" id="KW-0443">Lipid metabolism</keyword>